<evidence type="ECO:0000256" key="1">
    <source>
        <dbReference type="SAM" id="MobiDB-lite"/>
    </source>
</evidence>
<evidence type="ECO:0000313" key="2">
    <source>
        <dbReference type="EMBL" id="MBC3939489.1"/>
    </source>
</evidence>
<reference evidence="2 3" key="1">
    <citation type="submission" date="2020-08" db="EMBL/GenBank/DDBJ databases">
        <authorList>
            <person name="Liu C."/>
            <person name="Sun Q."/>
        </authorList>
    </citation>
    <scope>NUCLEOTIDE SEQUENCE [LARGE SCALE GENOMIC DNA]</scope>
    <source>
        <strain evidence="2 3">22A2-44</strain>
    </source>
</reference>
<sequence length="58" mass="6584">MLEKNRLIHPERKRSRTRHDHFAQVDPNAEITSAFINQAVSQAEGAPEPPAPENPNRN</sequence>
<gene>
    <name evidence="2" type="ORF">H8R05_11280</name>
</gene>
<organism evidence="2 3">
    <name type="scientific">Anaerotruncus massiliensis</name>
    <name type="common">ex Togo et al. 2019</name>
    <dbReference type="NCBI Taxonomy" id="1673720"/>
    <lineage>
        <taxon>Bacteria</taxon>
        <taxon>Bacillati</taxon>
        <taxon>Bacillota</taxon>
        <taxon>Clostridia</taxon>
        <taxon>Eubacteriales</taxon>
        <taxon>Oscillospiraceae</taxon>
        <taxon>Anaerotruncus</taxon>
    </lineage>
</organism>
<feature type="compositionally biased region" description="Basic and acidic residues" evidence="1">
    <location>
        <begin position="1"/>
        <end position="10"/>
    </location>
</feature>
<keyword evidence="3" id="KW-1185">Reference proteome</keyword>
<dbReference type="EMBL" id="JACOIH010000023">
    <property type="protein sequence ID" value="MBC3939489.1"/>
    <property type="molecule type" value="Genomic_DNA"/>
</dbReference>
<feature type="region of interest" description="Disordered" evidence="1">
    <location>
        <begin position="39"/>
        <end position="58"/>
    </location>
</feature>
<accession>A0ABR7AGA7</accession>
<protein>
    <submittedName>
        <fullName evidence="2">Uncharacterized protein</fullName>
    </submittedName>
</protein>
<dbReference type="Proteomes" id="UP000602181">
    <property type="component" value="Unassembled WGS sequence"/>
</dbReference>
<feature type="region of interest" description="Disordered" evidence="1">
    <location>
        <begin position="1"/>
        <end position="20"/>
    </location>
</feature>
<comment type="caution">
    <text evidence="2">The sequence shown here is derived from an EMBL/GenBank/DDBJ whole genome shotgun (WGS) entry which is preliminary data.</text>
</comment>
<evidence type="ECO:0000313" key="3">
    <source>
        <dbReference type="Proteomes" id="UP000602181"/>
    </source>
</evidence>
<name>A0ABR7AGA7_9FIRM</name>
<feature type="compositionally biased region" description="Pro residues" evidence="1">
    <location>
        <begin position="47"/>
        <end position="58"/>
    </location>
</feature>
<dbReference type="RefSeq" id="WP_158595683.1">
    <property type="nucleotide sequence ID" value="NZ_CAKVWL010000051.1"/>
</dbReference>
<proteinExistence type="predicted"/>